<comment type="caution">
    <text evidence="1">The sequence shown here is derived from an EMBL/GenBank/DDBJ whole genome shotgun (WGS) entry which is preliminary data.</text>
</comment>
<gene>
    <name evidence="1" type="ORF">PPACK8108_LOCUS23470</name>
</gene>
<name>A0AAV0BQ59_PHAPC</name>
<dbReference type="AlphaFoldDB" id="A0AAV0BQ59"/>
<protein>
    <submittedName>
        <fullName evidence="1">Uncharacterized protein</fullName>
    </submittedName>
</protein>
<organism evidence="1 2">
    <name type="scientific">Phakopsora pachyrhizi</name>
    <name type="common">Asian soybean rust disease fungus</name>
    <dbReference type="NCBI Taxonomy" id="170000"/>
    <lineage>
        <taxon>Eukaryota</taxon>
        <taxon>Fungi</taxon>
        <taxon>Dikarya</taxon>
        <taxon>Basidiomycota</taxon>
        <taxon>Pucciniomycotina</taxon>
        <taxon>Pucciniomycetes</taxon>
        <taxon>Pucciniales</taxon>
        <taxon>Phakopsoraceae</taxon>
        <taxon>Phakopsora</taxon>
    </lineage>
</organism>
<evidence type="ECO:0000313" key="2">
    <source>
        <dbReference type="Proteomes" id="UP001153365"/>
    </source>
</evidence>
<proteinExistence type="predicted"/>
<sequence>MPLQCGGKFGKRRQGKEGAVSAPGVLNRGFCWILLGFEEERVALKGNGWRHLKEERKLGGGAHQGQSDWSKTTGAMDLAGAGSEFWASAGLE</sequence>
<dbReference type="EMBL" id="CALTRL010005986">
    <property type="protein sequence ID" value="CAH7688497.1"/>
    <property type="molecule type" value="Genomic_DNA"/>
</dbReference>
<evidence type="ECO:0000313" key="1">
    <source>
        <dbReference type="EMBL" id="CAH7688497.1"/>
    </source>
</evidence>
<keyword evidence="2" id="KW-1185">Reference proteome</keyword>
<reference evidence="1" key="1">
    <citation type="submission" date="2022-06" db="EMBL/GenBank/DDBJ databases">
        <authorList>
            <consortium name="SYNGENTA / RWTH Aachen University"/>
        </authorList>
    </citation>
    <scope>NUCLEOTIDE SEQUENCE</scope>
</reference>
<accession>A0AAV0BQ59</accession>
<dbReference type="Proteomes" id="UP001153365">
    <property type="component" value="Unassembled WGS sequence"/>
</dbReference>